<proteinExistence type="predicted"/>
<dbReference type="PANTHER" id="PTHR36091">
    <property type="entry name" value="ALTERED INHERITANCE OF MITOCHONDRIA PROTEIN 9, MITOCHONDRIAL"/>
    <property type="match status" value="1"/>
</dbReference>
<evidence type="ECO:0000313" key="2">
    <source>
        <dbReference type="EMBL" id="KAF2182372.1"/>
    </source>
</evidence>
<feature type="coiled-coil region" evidence="1">
    <location>
        <begin position="364"/>
        <end position="398"/>
    </location>
</feature>
<organism evidence="2 3">
    <name type="scientific">Zopfia rhizophila CBS 207.26</name>
    <dbReference type="NCBI Taxonomy" id="1314779"/>
    <lineage>
        <taxon>Eukaryota</taxon>
        <taxon>Fungi</taxon>
        <taxon>Dikarya</taxon>
        <taxon>Ascomycota</taxon>
        <taxon>Pezizomycotina</taxon>
        <taxon>Dothideomycetes</taxon>
        <taxon>Dothideomycetes incertae sedis</taxon>
        <taxon>Zopfiaceae</taxon>
        <taxon>Zopfia</taxon>
    </lineage>
</organism>
<sequence>MEKAPGIELERVWPQMDIKDRLSVVKKNAAFQKAWTSISFKKYGGLYYAKALNNPMNNGPLYVNADGIDIKDARFAVGPPTRRENINDGRATIDFNRGPWNTLEECHAAIGHQEIAAVTHLSELPKSPVTLCGSGTYVPTRDRKLRALDCYLKLLRFLLPTDSSISSVHLWHGDLHEANIFIDPSEPTKIVNLIDWQSTEIAPLYFHARQPHIIDYDGQPVQGLERPKLPANIDALEPDTKRWAQIMFHKQSLCSLYDTLTHIHNPRLYAALEFQESTSYFLLLLARNLLIDGEATYLAQVANLKSTWDELPRAKGHEYPLSFTAEEREEIEAQVEGVVCGMEAMRGVRESIGELFPEQAIVKSDQYEEALDALTQMKEQVIDEYARTEEDREAWEKMWPFGT</sequence>
<dbReference type="OrthoDB" id="2831558at2759"/>
<name>A0A6A6DVI4_9PEZI</name>
<keyword evidence="1" id="KW-0175">Coiled coil</keyword>
<dbReference type="Proteomes" id="UP000800200">
    <property type="component" value="Unassembled WGS sequence"/>
</dbReference>
<dbReference type="EMBL" id="ML994648">
    <property type="protein sequence ID" value="KAF2182372.1"/>
    <property type="molecule type" value="Genomic_DNA"/>
</dbReference>
<dbReference type="PANTHER" id="PTHR36091:SF2">
    <property type="entry name" value="AMINOGLYCOSIDE PHOSPHOTRANSFERASE DOMAIN-CONTAINING PROTEIN"/>
    <property type="match status" value="1"/>
</dbReference>
<dbReference type="InterPro" id="IPR051035">
    <property type="entry name" value="Mito_inheritance_9"/>
</dbReference>
<protein>
    <submittedName>
        <fullName evidence="2">Uncharacterized protein</fullName>
    </submittedName>
</protein>
<evidence type="ECO:0000313" key="3">
    <source>
        <dbReference type="Proteomes" id="UP000800200"/>
    </source>
</evidence>
<reference evidence="2" key="1">
    <citation type="journal article" date="2020" name="Stud. Mycol.">
        <title>101 Dothideomycetes genomes: a test case for predicting lifestyles and emergence of pathogens.</title>
        <authorList>
            <person name="Haridas S."/>
            <person name="Albert R."/>
            <person name="Binder M."/>
            <person name="Bloem J."/>
            <person name="Labutti K."/>
            <person name="Salamov A."/>
            <person name="Andreopoulos B."/>
            <person name="Baker S."/>
            <person name="Barry K."/>
            <person name="Bills G."/>
            <person name="Bluhm B."/>
            <person name="Cannon C."/>
            <person name="Castanera R."/>
            <person name="Culley D."/>
            <person name="Daum C."/>
            <person name="Ezra D."/>
            <person name="Gonzalez J."/>
            <person name="Henrissat B."/>
            <person name="Kuo A."/>
            <person name="Liang C."/>
            <person name="Lipzen A."/>
            <person name="Lutzoni F."/>
            <person name="Magnuson J."/>
            <person name="Mondo S."/>
            <person name="Nolan M."/>
            <person name="Ohm R."/>
            <person name="Pangilinan J."/>
            <person name="Park H.-J."/>
            <person name="Ramirez L."/>
            <person name="Alfaro M."/>
            <person name="Sun H."/>
            <person name="Tritt A."/>
            <person name="Yoshinaga Y."/>
            <person name="Zwiers L.-H."/>
            <person name="Turgeon B."/>
            <person name="Goodwin S."/>
            <person name="Spatafora J."/>
            <person name="Crous P."/>
            <person name="Grigoriev I."/>
        </authorList>
    </citation>
    <scope>NUCLEOTIDE SEQUENCE</scope>
    <source>
        <strain evidence="2">CBS 207.26</strain>
    </source>
</reference>
<dbReference type="GO" id="GO:0005739">
    <property type="term" value="C:mitochondrion"/>
    <property type="evidence" value="ECO:0007669"/>
    <property type="project" value="TreeGrafter"/>
</dbReference>
<dbReference type="SUPFAM" id="SSF56112">
    <property type="entry name" value="Protein kinase-like (PK-like)"/>
    <property type="match status" value="1"/>
</dbReference>
<dbReference type="AlphaFoldDB" id="A0A6A6DVI4"/>
<dbReference type="Gene3D" id="3.90.1200.10">
    <property type="match status" value="1"/>
</dbReference>
<gene>
    <name evidence="2" type="ORF">K469DRAFT_232463</name>
</gene>
<evidence type="ECO:0000256" key="1">
    <source>
        <dbReference type="SAM" id="Coils"/>
    </source>
</evidence>
<keyword evidence="3" id="KW-1185">Reference proteome</keyword>
<dbReference type="InterPro" id="IPR011009">
    <property type="entry name" value="Kinase-like_dom_sf"/>
</dbReference>
<accession>A0A6A6DVI4</accession>